<dbReference type="Gene3D" id="1.10.472.170">
    <property type="match status" value="1"/>
</dbReference>
<protein>
    <recommendedName>
        <fullName evidence="4">General transcription factor TFIIB</fullName>
    </recommendedName>
</protein>
<dbReference type="InterPro" id="IPR000812">
    <property type="entry name" value="TFIIB"/>
</dbReference>
<evidence type="ECO:0000256" key="4">
    <source>
        <dbReference type="ARBA" id="ARBA00031706"/>
    </source>
</evidence>
<comment type="caution">
    <text evidence="7">The sequence shown here is derived from an EMBL/GenBank/DDBJ whole genome shotgun (WGS) entry which is preliminary data.</text>
</comment>
<dbReference type="PRINTS" id="PR00685">
    <property type="entry name" value="TIFACTORIIB"/>
</dbReference>
<evidence type="ECO:0000256" key="5">
    <source>
        <dbReference type="PROSITE-ProRule" id="PRU00469"/>
    </source>
</evidence>
<evidence type="ECO:0000259" key="6">
    <source>
        <dbReference type="PROSITE" id="PS51134"/>
    </source>
</evidence>
<evidence type="ECO:0000256" key="1">
    <source>
        <dbReference type="ARBA" id="ARBA00022737"/>
    </source>
</evidence>
<keyword evidence="1" id="KW-0677">Repeat</keyword>
<dbReference type="EMBL" id="JBDODL010002770">
    <property type="protein sequence ID" value="MES1922425.1"/>
    <property type="molecule type" value="Genomic_DNA"/>
</dbReference>
<reference evidence="7 8" key="1">
    <citation type="journal article" date="2024" name="BMC Biol.">
        <title>Comparative genomics of Ascetosporea gives new insight into the evolutionary basis for animal parasitism in Rhizaria.</title>
        <authorList>
            <person name="Hiltunen Thoren M."/>
            <person name="Onut-Brannstrom I."/>
            <person name="Alfjorden A."/>
            <person name="Peckova H."/>
            <person name="Swords F."/>
            <person name="Hooper C."/>
            <person name="Holzer A.S."/>
            <person name="Bass D."/>
            <person name="Burki F."/>
        </authorList>
    </citation>
    <scope>NUCLEOTIDE SEQUENCE [LARGE SCALE GENOMIC DNA]</scope>
    <source>
        <strain evidence="7">20-A016</strain>
    </source>
</reference>
<gene>
    <name evidence="7" type="primary">GTF2B</name>
    <name evidence="7" type="ORF">MHBO_003936</name>
</gene>
<keyword evidence="5" id="KW-0863">Zinc-finger</keyword>
<dbReference type="PROSITE" id="PS51134">
    <property type="entry name" value="ZF_TFIIB"/>
    <property type="match status" value="1"/>
</dbReference>
<evidence type="ECO:0000313" key="8">
    <source>
        <dbReference type="Proteomes" id="UP001439008"/>
    </source>
</evidence>
<proteinExistence type="predicted"/>
<keyword evidence="5" id="KW-0862">Zinc</keyword>
<evidence type="ECO:0000256" key="2">
    <source>
        <dbReference type="ARBA" id="ARBA00023015"/>
    </source>
</evidence>
<dbReference type="Pfam" id="PF08271">
    <property type="entry name" value="Zn_Ribbon_TF"/>
    <property type="match status" value="1"/>
</dbReference>
<dbReference type="InterPro" id="IPR013150">
    <property type="entry name" value="TFIIB_cyclin"/>
</dbReference>
<keyword evidence="8" id="KW-1185">Reference proteome</keyword>
<dbReference type="Pfam" id="PF00382">
    <property type="entry name" value="TFIIB"/>
    <property type="match status" value="1"/>
</dbReference>
<keyword evidence="2" id="KW-0805">Transcription regulation</keyword>
<dbReference type="InterPro" id="IPR036915">
    <property type="entry name" value="Cyclin-like_sf"/>
</dbReference>
<keyword evidence="5" id="KW-0479">Metal-binding</keyword>
<name>A0ABV2ARX7_9EUKA</name>
<accession>A0ABV2ARX7</accession>
<feature type="domain" description="TFIIB-type" evidence="6">
    <location>
        <begin position="9"/>
        <end position="42"/>
    </location>
</feature>
<dbReference type="PANTHER" id="PTHR11618">
    <property type="entry name" value="TRANSCRIPTION INITIATION FACTOR IIB-RELATED"/>
    <property type="match status" value="1"/>
</dbReference>
<evidence type="ECO:0000256" key="3">
    <source>
        <dbReference type="ARBA" id="ARBA00023163"/>
    </source>
</evidence>
<dbReference type="SUPFAM" id="SSF57783">
    <property type="entry name" value="Zinc beta-ribbon"/>
    <property type="match status" value="1"/>
</dbReference>
<dbReference type="InterPro" id="IPR013137">
    <property type="entry name" value="Znf_TFIIB"/>
</dbReference>
<sequence length="244" mass="27602">MPKFSKYVEPIQPTCPECVQSVVVKDTREGQNVCTSCGLVLGHRIISDDTEWRTFSESNDKGVDMNRVGGPSHPLLEEEEVGSTQIGKGANNNHILTRNQIRASSGKSQQLFNHYKTIDEINYKLKLSGSVKVITQSIFKQLFDLGEVKGRNKDNLIVACSYIACKLDGVPRTIKELCANSGMRRRDVGRSYLNIQRLQQNGKIKIRRSKGDSLAEKNSHRFVVFSHFSQFFKIFFQINISPNF</sequence>
<dbReference type="Proteomes" id="UP001439008">
    <property type="component" value="Unassembled WGS sequence"/>
</dbReference>
<dbReference type="PANTHER" id="PTHR11618:SF13">
    <property type="entry name" value="TRANSCRIPTION INITIATION FACTOR IIB"/>
    <property type="match status" value="1"/>
</dbReference>
<keyword evidence="3" id="KW-0804">Transcription</keyword>
<evidence type="ECO:0000313" key="7">
    <source>
        <dbReference type="EMBL" id="MES1922425.1"/>
    </source>
</evidence>
<dbReference type="SUPFAM" id="SSF47954">
    <property type="entry name" value="Cyclin-like"/>
    <property type="match status" value="1"/>
</dbReference>
<organism evidence="7 8">
    <name type="scientific">Bonamia ostreae</name>
    <dbReference type="NCBI Taxonomy" id="126728"/>
    <lineage>
        <taxon>Eukaryota</taxon>
        <taxon>Sar</taxon>
        <taxon>Rhizaria</taxon>
        <taxon>Endomyxa</taxon>
        <taxon>Ascetosporea</taxon>
        <taxon>Haplosporida</taxon>
        <taxon>Bonamia</taxon>
    </lineage>
</organism>